<dbReference type="Pfam" id="PF00481">
    <property type="entry name" value="PP2C"/>
    <property type="match status" value="1"/>
</dbReference>
<feature type="domain" description="PPM-type phosphatase" evidence="2">
    <location>
        <begin position="74"/>
        <end position="536"/>
    </location>
</feature>
<dbReference type="InterPro" id="IPR036457">
    <property type="entry name" value="PPM-type-like_dom_sf"/>
</dbReference>
<gene>
    <name evidence="3" type="ORF">EG68_09206</name>
</gene>
<keyword evidence="4" id="KW-1185">Reference proteome</keyword>
<dbReference type="PANTHER" id="PTHR13832">
    <property type="entry name" value="PROTEIN PHOSPHATASE 2C"/>
    <property type="match status" value="1"/>
</dbReference>
<name>A0A8S9YHN8_9TREM</name>
<protein>
    <recommendedName>
        <fullName evidence="2">PPM-type phosphatase domain-containing protein</fullName>
    </recommendedName>
</protein>
<dbReference type="PANTHER" id="PTHR13832:SF792">
    <property type="entry name" value="GM14286P"/>
    <property type="match status" value="1"/>
</dbReference>
<comment type="caution">
    <text evidence="3">The sequence shown here is derived from an EMBL/GenBank/DDBJ whole genome shotgun (WGS) entry which is preliminary data.</text>
</comment>
<evidence type="ECO:0000313" key="3">
    <source>
        <dbReference type="EMBL" id="KAF7250135.1"/>
    </source>
</evidence>
<reference evidence="3" key="1">
    <citation type="submission" date="2019-07" db="EMBL/GenBank/DDBJ databases">
        <title>Annotation for the trematode Paragonimus miyazaki's.</title>
        <authorList>
            <person name="Choi Y.-J."/>
        </authorList>
    </citation>
    <scope>NUCLEOTIDE SEQUENCE</scope>
    <source>
        <strain evidence="3">Japan</strain>
    </source>
</reference>
<organism evidence="3 4">
    <name type="scientific">Paragonimus skrjabini miyazakii</name>
    <dbReference type="NCBI Taxonomy" id="59628"/>
    <lineage>
        <taxon>Eukaryota</taxon>
        <taxon>Metazoa</taxon>
        <taxon>Spiralia</taxon>
        <taxon>Lophotrochozoa</taxon>
        <taxon>Platyhelminthes</taxon>
        <taxon>Trematoda</taxon>
        <taxon>Digenea</taxon>
        <taxon>Plagiorchiida</taxon>
        <taxon>Troglotremata</taxon>
        <taxon>Troglotrematidae</taxon>
        <taxon>Paragonimus</taxon>
    </lineage>
</organism>
<dbReference type="PROSITE" id="PS51746">
    <property type="entry name" value="PPM_2"/>
    <property type="match status" value="1"/>
</dbReference>
<evidence type="ECO:0000313" key="4">
    <source>
        <dbReference type="Proteomes" id="UP000822476"/>
    </source>
</evidence>
<accession>A0A8S9YHN8</accession>
<sequence length="546" mass="60610">MAGGLCRPSGFRRSTLLFAREFCYSLREDHAHGLKFLGRHTGRKQTEKLLSAGAIEIDFSKYIASGLLKEACPIKRVFVNQLAANSPVEDRWNMGLTQVDGIVSSCLFTVLDGHSGTSCVHTLAWSILDYVAAAFLDTKKLHLAVEHWRTHDLEQPYHLARRLDLLSSTDHRRLGHAASPPSAQMSAHMRRCLRDYVEDLVGRIDRSLDPVHCMTDALLRLDDDLCSVGKVIDLKLDADELGNIHDPTVSRDLLRVALSGAVGVVGRIFWHNTEKSEGFPTELHLANVGDCGAVLLRQLDAFDTALTAIPCTKAHQGSSNPDELKRVALEHPENKPSELFREGGRLLGELAPCRAFGNVRYKWPVERSLELSRVLGQLSSSKLDGLHMTCSPSGSDIFPLPHPYTSPPYLTAKPDVTCFEITPADRYLVLATDGLWDMLSLEDTTTVMEAELRKPTAPATRLLWRCLTCVPPAVARAISSASPNPKTTRRGSPLKSPSDFEETDKRAFDRAFKLLSLPPGLARYYRDDITVMVLELFNRTEDPVLE</sequence>
<dbReference type="SUPFAM" id="SSF81606">
    <property type="entry name" value="PP2C-like"/>
    <property type="match status" value="1"/>
</dbReference>
<dbReference type="AlphaFoldDB" id="A0A8S9YHN8"/>
<dbReference type="Gene3D" id="3.60.40.10">
    <property type="entry name" value="PPM-type phosphatase domain"/>
    <property type="match status" value="1"/>
</dbReference>
<evidence type="ECO:0000256" key="1">
    <source>
        <dbReference type="SAM" id="MobiDB-lite"/>
    </source>
</evidence>
<dbReference type="SMART" id="SM00332">
    <property type="entry name" value="PP2Cc"/>
    <property type="match status" value="1"/>
</dbReference>
<dbReference type="CDD" id="cd00143">
    <property type="entry name" value="PP2Cc"/>
    <property type="match status" value="1"/>
</dbReference>
<dbReference type="InterPro" id="IPR001932">
    <property type="entry name" value="PPM-type_phosphatase-like_dom"/>
</dbReference>
<proteinExistence type="predicted"/>
<dbReference type="InterPro" id="IPR015655">
    <property type="entry name" value="PP2C"/>
</dbReference>
<dbReference type="Proteomes" id="UP000822476">
    <property type="component" value="Unassembled WGS sequence"/>
</dbReference>
<dbReference type="OrthoDB" id="420076at2759"/>
<feature type="region of interest" description="Disordered" evidence="1">
    <location>
        <begin position="479"/>
        <end position="501"/>
    </location>
</feature>
<dbReference type="GO" id="GO:0004722">
    <property type="term" value="F:protein serine/threonine phosphatase activity"/>
    <property type="evidence" value="ECO:0007669"/>
    <property type="project" value="InterPro"/>
</dbReference>
<evidence type="ECO:0000259" key="2">
    <source>
        <dbReference type="PROSITE" id="PS51746"/>
    </source>
</evidence>
<dbReference type="EMBL" id="JTDE01005337">
    <property type="protein sequence ID" value="KAF7250135.1"/>
    <property type="molecule type" value="Genomic_DNA"/>
</dbReference>